<dbReference type="EMBL" id="GBXM01030348">
    <property type="protein sequence ID" value="JAH78229.1"/>
    <property type="molecule type" value="Transcribed_RNA"/>
</dbReference>
<feature type="transmembrane region" description="Helical" evidence="1">
    <location>
        <begin position="6"/>
        <end position="25"/>
    </location>
</feature>
<evidence type="ECO:0000256" key="1">
    <source>
        <dbReference type="SAM" id="Phobius"/>
    </source>
</evidence>
<keyword evidence="1" id="KW-0812">Transmembrane</keyword>
<proteinExistence type="predicted"/>
<keyword evidence="1" id="KW-0472">Membrane</keyword>
<organism evidence="2">
    <name type="scientific">Anguilla anguilla</name>
    <name type="common">European freshwater eel</name>
    <name type="synonym">Muraena anguilla</name>
    <dbReference type="NCBI Taxonomy" id="7936"/>
    <lineage>
        <taxon>Eukaryota</taxon>
        <taxon>Metazoa</taxon>
        <taxon>Chordata</taxon>
        <taxon>Craniata</taxon>
        <taxon>Vertebrata</taxon>
        <taxon>Euteleostomi</taxon>
        <taxon>Actinopterygii</taxon>
        <taxon>Neopterygii</taxon>
        <taxon>Teleostei</taxon>
        <taxon>Anguilliformes</taxon>
        <taxon>Anguillidae</taxon>
        <taxon>Anguilla</taxon>
    </lineage>
</organism>
<sequence length="36" mass="4532">MKYLIFHIKYLILFLFYLTDILFPLTKWYNTILMNS</sequence>
<reference evidence="2" key="2">
    <citation type="journal article" date="2015" name="Fish Shellfish Immunol.">
        <title>Early steps in the European eel (Anguilla anguilla)-Vibrio vulnificus interaction in the gills: Role of the RtxA13 toxin.</title>
        <authorList>
            <person name="Callol A."/>
            <person name="Pajuelo D."/>
            <person name="Ebbesson L."/>
            <person name="Teles M."/>
            <person name="MacKenzie S."/>
            <person name="Amaro C."/>
        </authorList>
    </citation>
    <scope>NUCLEOTIDE SEQUENCE</scope>
</reference>
<accession>A0A0E9VJE4</accession>
<dbReference type="AlphaFoldDB" id="A0A0E9VJE4"/>
<evidence type="ECO:0000313" key="2">
    <source>
        <dbReference type="EMBL" id="JAH78229.1"/>
    </source>
</evidence>
<keyword evidence="1" id="KW-1133">Transmembrane helix</keyword>
<reference evidence="2" key="1">
    <citation type="submission" date="2014-11" db="EMBL/GenBank/DDBJ databases">
        <authorList>
            <person name="Amaro Gonzalez C."/>
        </authorList>
    </citation>
    <scope>NUCLEOTIDE SEQUENCE</scope>
</reference>
<name>A0A0E9VJE4_ANGAN</name>
<protein>
    <submittedName>
        <fullName evidence="2">Uncharacterized protein</fullName>
    </submittedName>
</protein>